<gene>
    <name evidence="10" type="primary">Dere\GG15605</name>
    <name evidence="10" type="synonym">dere_GLEANR_15667</name>
    <name evidence="10" type="synonym">GG15605</name>
    <name evidence="10" type="ORF">Dere_GG15605</name>
</gene>
<dbReference type="InterPro" id="IPR040255">
    <property type="entry name" value="Non-specific_endonuclease"/>
</dbReference>
<feature type="active site" description="Proton acceptor" evidence="4">
    <location>
        <position position="249"/>
    </location>
</feature>
<feature type="binding site" evidence="5">
    <location>
        <position position="279"/>
    </location>
    <ligand>
        <name>Mg(2+)</name>
        <dbReference type="ChEBI" id="CHEBI:18420"/>
        <note>catalytic</note>
    </ligand>
</feature>
<accession>B3NCW1</accession>
<reference evidence="10 11" key="1">
    <citation type="journal article" date="2007" name="Nature">
        <title>Evolution of genes and genomes on the Drosophila phylogeny.</title>
        <authorList>
            <consortium name="Drosophila 12 Genomes Consortium"/>
            <person name="Clark A.G."/>
            <person name="Eisen M.B."/>
            <person name="Smith D.R."/>
            <person name="Bergman C.M."/>
            <person name="Oliver B."/>
            <person name="Markow T.A."/>
            <person name="Kaufman T.C."/>
            <person name="Kellis M."/>
            <person name="Gelbart W."/>
            <person name="Iyer V.N."/>
            <person name="Pollard D.A."/>
            <person name="Sackton T.B."/>
            <person name="Larracuente A.M."/>
            <person name="Singh N.D."/>
            <person name="Abad J.P."/>
            <person name="Abt D.N."/>
            <person name="Adryan B."/>
            <person name="Aguade M."/>
            <person name="Akashi H."/>
            <person name="Anderson W.W."/>
            <person name="Aquadro C.F."/>
            <person name="Ardell D.H."/>
            <person name="Arguello R."/>
            <person name="Artieri C.G."/>
            <person name="Barbash D.A."/>
            <person name="Barker D."/>
            <person name="Barsanti P."/>
            <person name="Batterham P."/>
            <person name="Batzoglou S."/>
            <person name="Begun D."/>
            <person name="Bhutkar A."/>
            <person name="Blanco E."/>
            <person name="Bosak S.A."/>
            <person name="Bradley R.K."/>
            <person name="Brand A.D."/>
            <person name="Brent M.R."/>
            <person name="Brooks A.N."/>
            <person name="Brown R.H."/>
            <person name="Butlin R.K."/>
            <person name="Caggese C."/>
            <person name="Calvi B.R."/>
            <person name="Bernardo de Carvalho A."/>
            <person name="Caspi A."/>
            <person name="Castrezana S."/>
            <person name="Celniker S.E."/>
            <person name="Chang J.L."/>
            <person name="Chapple C."/>
            <person name="Chatterji S."/>
            <person name="Chinwalla A."/>
            <person name="Civetta A."/>
            <person name="Clifton S.W."/>
            <person name="Comeron J.M."/>
            <person name="Costello J.C."/>
            <person name="Coyne J.A."/>
            <person name="Daub J."/>
            <person name="David R.G."/>
            <person name="Delcher A.L."/>
            <person name="Delehaunty K."/>
            <person name="Do C.B."/>
            <person name="Ebling H."/>
            <person name="Edwards K."/>
            <person name="Eickbush T."/>
            <person name="Evans J.D."/>
            <person name="Filipski A."/>
            <person name="Findeiss S."/>
            <person name="Freyhult E."/>
            <person name="Fulton L."/>
            <person name="Fulton R."/>
            <person name="Garcia A.C."/>
            <person name="Gardiner A."/>
            <person name="Garfield D.A."/>
            <person name="Garvin B.E."/>
            <person name="Gibson G."/>
            <person name="Gilbert D."/>
            <person name="Gnerre S."/>
            <person name="Godfrey J."/>
            <person name="Good R."/>
            <person name="Gotea V."/>
            <person name="Gravely B."/>
            <person name="Greenberg A.J."/>
            <person name="Griffiths-Jones S."/>
            <person name="Gross S."/>
            <person name="Guigo R."/>
            <person name="Gustafson E.A."/>
            <person name="Haerty W."/>
            <person name="Hahn M.W."/>
            <person name="Halligan D.L."/>
            <person name="Halpern A.L."/>
            <person name="Halter G.M."/>
            <person name="Han M.V."/>
            <person name="Heger A."/>
            <person name="Hillier L."/>
            <person name="Hinrichs A.S."/>
            <person name="Holmes I."/>
            <person name="Hoskins R.A."/>
            <person name="Hubisz M.J."/>
            <person name="Hultmark D."/>
            <person name="Huntley M.A."/>
            <person name="Jaffe D.B."/>
            <person name="Jagadeeshan S."/>
            <person name="Jeck W.R."/>
            <person name="Johnson J."/>
            <person name="Jones C.D."/>
            <person name="Jordan W.C."/>
            <person name="Karpen G.H."/>
            <person name="Kataoka E."/>
            <person name="Keightley P.D."/>
            <person name="Kheradpour P."/>
            <person name="Kirkness E.F."/>
            <person name="Koerich L.B."/>
            <person name="Kristiansen K."/>
            <person name="Kudrna D."/>
            <person name="Kulathinal R.J."/>
            <person name="Kumar S."/>
            <person name="Kwok R."/>
            <person name="Lander E."/>
            <person name="Langley C.H."/>
            <person name="Lapoint R."/>
            <person name="Lazzaro B.P."/>
            <person name="Lee S.J."/>
            <person name="Levesque L."/>
            <person name="Li R."/>
            <person name="Lin C.F."/>
            <person name="Lin M.F."/>
            <person name="Lindblad-Toh K."/>
            <person name="Llopart A."/>
            <person name="Long M."/>
            <person name="Low L."/>
            <person name="Lozovsky E."/>
            <person name="Lu J."/>
            <person name="Luo M."/>
            <person name="Machado C.A."/>
            <person name="Makalowski W."/>
            <person name="Marzo M."/>
            <person name="Matsuda M."/>
            <person name="Matzkin L."/>
            <person name="McAllister B."/>
            <person name="McBride C.S."/>
            <person name="McKernan B."/>
            <person name="McKernan K."/>
            <person name="Mendez-Lago M."/>
            <person name="Minx P."/>
            <person name="Mollenhauer M.U."/>
            <person name="Montooth K."/>
            <person name="Mount S.M."/>
            <person name="Mu X."/>
            <person name="Myers E."/>
            <person name="Negre B."/>
            <person name="Newfeld S."/>
            <person name="Nielsen R."/>
            <person name="Noor M.A."/>
            <person name="O'Grady P."/>
            <person name="Pachter L."/>
            <person name="Papaceit M."/>
            <person name="Parisi M.J."/>
            <person name="Parisi M."/>
            <person name="Parts L."/>
            <person name="Pedersen J.S."/>
            <person name="Pesole G."/>
            <person name="Phillippy A.M."/>
            <person name="Ponting C.P."/>
            <person name="Pop M."/>
            <person name="Porcelli D."/>
            <person name="Powell J.R."/>
            <person name="Prohaska S."/>
            <person name="Pruitt K."/>
            <person name="Puig M."/>
            <person name="Quesneville H."/>
            <person name="Ram K.R."/>
            <person name="Rand D."/>
            <person name="Rasmussen M.D."/>
            <person name="Reed L.K."/>
            <person name="Reenan R."/>
            <person name="Reily A."/>
            <person name="Remington K.A."/>
            <person name="Rieger T.T."/>
            <person name="Ritchie M.G."/>
            <person name="Robin C."/>
            <person name="Rogers Y.H."/>
            <person name="Rohde C."/>
            <person name="Rozas J."/>
            <person name="Rubenfield M.J."/>
            <person name="Ruiz A."/>
            <person name="Russo S."/>
            <person name="Salzberg S.L."/>
            <person name="Sanchez-Gracia A."/>
            <person name="Saranga D.J."/>
            <person name="Sato H."/>
            <person name="Schaeffer S.W."/>
            <person name="Schatz M.C."/>
            <person name="Schlenke T."/>
            <person name="Schwartz R."/>
            <person name="Segarra C."/>
            <person name="Singh R.S."/>
            <person name="Sirot L."/>
            <person name="Sirota M."/>
            <person name="Sisneros N.B."/>
            <person name="Smith C.D."/>
            <person name="Smith T.F."/>
            <person name="Spieth J."/>
            <person name="Stage D.E."/>
            <person name="Stark A."/>
            <person name="Stephan W."/>
            <person name="Strausberg R.L."/>
            <person name="Strempel S."/>
            <person name="Sturgill D."/>
            <person name="Sutton G."/>
            <person name="Sutton G.G."/>
            <person name="Tao W."/>
            <person name="Teichmann S."/>
            <person name="Tobari Y.N."/>
            <person name="Tomimura Y."/>
            <person name="Tsolas J.M."/>
            <person name="Valente V.L."/>
            <person name="Venter E."/>
            <person name="Venter J.C."/>
            <person name="Vicario S."/>
            <person name="Vieira F.G."/>
            <person name="Vilella A.J."/>
            <person name="Villasante A."/>
            <person name="Walenz B."/>
            <person name="Wang J."/>
            <person name="Wasserman M."/>
            <person name="Watts T."/>
            <person name="Wilson D."/>
            <person name="Wilson R.K."/>
            <person name="Wing R.A."/>
            <person name="Wolfner M.F."/>
            <person name="Wong A."/>
            <person name="Wong G.K."/>
            <person name="Wu C.I."/>
            <person name="Wu G."/>
            <person name="Yamamoto D."/>
            <person name="Yang H.P."/>
            <person name="Yang S.P."/>
            <person name="Yorke J.A."/>
            <person name="Yoshida K."/>
            <person name="Zdobnov E."/>
            <person name="Zhang P."/>
            <person name="Zhang Y."/>
            <person name="Zimin A.V."/>
            <person name="Baldwin J."/>
            <person name="Abdouelleil A."/>
            <person name="Abdulkadir J."/>
            <person name="Abebe A."/>
            <person name="Abera B."/>
            <person name="Abreu J."/>
            <person name="Acer S.C."/>
            <person name="Aftuck L."/>
            <person name="Alexander A."/>
            <person name="An P."/>
            <person name="Anderson E."/>
            <person name="Anderson S."/>
            <person name="Arachi H."/>
            <person name="Azer M."/>
            <person name="Bachantsang P."/>
            <person name="Barry A."/>
            <person name="Bayul T."/>
            <person name="Berlin A."/>
            <person name="Bessette D."/>
            <person name="Bloom T."/>
            <person name="Blye J."/>
            <person name="Boguslavskiy L."/>
            <person name="Bonnet C."/>
            <person name="Boukhgalter B."/>
            <person name="Bourzgui I."/>
            <person name="Brown A."/>
            <person name="Cahill P."/>
            <person name="Channer S."/>
            <person name="Cheshatsang Y."/>
            <person name="Chuda L."/>
            <person name="Citroen M."/>
            <person name="Collymore A."/>
            <person name="Cooke P."/>
            <person name="Costello M."/>
            <person name="D'Aco K."/>
            <person name="Daza R."/>
            <person name="De Haan G."/>
            <person name="DeGray S."/>
            <person name="DeMaso C."/>
            <person name="Dhargay N."/>
            <person name="Dooley K."/>
            <person name="Dooley E."/>
            <person name="Doricent M."/>
            <person name="Dorje P."/>
            <person name="Dorjee K."/>
            <person name="Dupes A."/>
            <person name="Elong R."/>
            <person name="Falk J."/>
            <person name="Farina A."/>
            <person name="Faro S."/>
            <person name="Ferguson D."/>
            <person name="Fisher S."/>
            <person name="Foley C.D."/>
            <person name="Franke A."/>
            <person name="Friedrich D."/>
            <person name="Gadbois L."/>
            <person name="Gearin G."/>
            <person name="Gearin C.R."/>
            <person name="Giannoukos G."/>
            <person name="Goode T."/>
            <person name="Graham J."/>
            <person name="Grandbois E."/>
            <person name="Grewal S."/>
            <person name="Gyaltsen K."/>
            <person name="Hafez N."/>
            <person name="Hagos B."/>
            <person name="Hall J."/>
            <person name="Henson C."/>
            <person name="Hollinger A."/>
            <person name="Honan T."/>
            <person name="Huard M.D."/>
            <person name="Hughes L."/>
            <person name="Hurhula B."/>
            <person name="Husby M.E."/>
            <person name="Kamat A."/>
            <person name="Kanga B."/>
            <person name="Kashin S."/>
            <person name="Khazanovich D."/>
            <person name="Kisner P."/>
            <person name="Lance K."/>
            <person name="Lara M."/>
            <person name="Lee W."/>
            <person name="Lennon N."/>
            <person name="Letendre F."/>
            <person name="LeVine R."/>
            <person name="Lipovsky A."/>
            <person name="Liu X."/>
            <person name="Liu J."/>
            <person name="Liu S."/>
            <person name="Lokyitsang T."/>
            <person name="Lokyitsang Y."/>
            <person name="Lubonja R."/>
            <person name="Lui A."/>
            <person name="MacDonald P."/>
            <person name="Magnisalis V."/>
            <person name="Maru K."/>
            <person name="Matthews C."/>
            <person name="McCusker W."/>
            <person name="McDonough S."/>
            <person name="Mehta T."/>
            <person name="Meldrim J."/>
            <person name="Meneus L."/>
            <person name="Mihai O."/>
            <person name="Mihalev A."/>
            <person name="Mihova T."/>
            <person name="Mittelman R."/>
            <person name="Mlenga V."/>
            <person name="Montmayeur A."/>
            <person name="Mulrain L."/>
            <person name="Navidi A."/>
            <person name="Naylor J."/>
            <person name="Negash T."/>
            <person name="Nguyen T."/>
            <person name="Nguyen N."/>
            <person name="Nicol R."/>
            <person name="Norbu C."/>
            <person name="Norbu N."/>
            <person name="Novod N."/>
            <person name="O'Neill B."/>
            <person name="Osman S."/>
            <person name="Markiewicz E."/>
            <person name="Oyono O.L."/>
            <person name="Patti C."/>
            <person name="Phunkhang P."/>
            <person name="Pierre F."/>
            <person name="Priest M."/>
            <person name="Raghuraman S."/>
            <person name="Rege F."/>
            <person name="Reyes R."/>
            <person name="Rise C."/>
            <person name="Rogov P."/>
            <person name="Ross K."/>
            <person name="Ryan E."/>
            <person name="Settipalli S."/>
            <person name="Shea T."/>
            <person name="Sherpa N."/>
            <person name="Shi L."/>
            <person name="Shih D."/>
            <person name="Sparrow T."/>
            <person name="Spaulding J."/>
            <person name="Stalker J."/>
            <person name="Stange-Thomann N."/>
            <person name="Stavropoulos S."/>
            <person name="Stone C."/>
            <person name="Strader C."/>
            <person name="Tesfaye S."/>
            <person name="Thomson T."/>
            <person name="Thoulutsang Y."/>
            <person name="Thoulutsang D."/>
            <person name="Topham K."/>
            <person name="Topping I."/>
            <person name="Tsamla T."/>
            <person name="Vassiliev H."/>
            <person name="Vo A."/>
            <person name="Wangchuk T."/>
            <person name="Wangdi T."/>
            <person name="Weiand M."/>
            <person name="Wilkinson J."/>
            <person name="Wilson A."/>
            <person name="Yadav S."/>
            <person name="Young G."/>
            <person name="Yu Q."/>
            <person name="Zembek L."/>
            <person name="Zhong D."/>
            <person name="Zimmer A."/>
            <person name="Zwirko Z."/>
            <person name="Jaffe D.B."/>
            <person name="Alvarez P."/>
            <person name="Brockman W."/>
            <person name="Butler J."/>
            <person name="Chin C."/>
            <person name="Gnerre S."/>
            <person name="Grabherr M."/>
            <person name="Kleber M."/>
            <person name="Mauceli E."/>
            <person name="MacCallum I."/>
        </authorList>
    </citation>
    <scope>NUCLEOTIDE SEQUENCE [LARGE SCALE GENOMIC DNA]</scope>
    <source>
        <strain evidence="10 11">TSC#14021-0224.01</strain>
    </source>
</reference>
<organism evidence="10 11">
    <name type="scientific">Drosophila erecta</name>
    <name type="common">Fruit fly</name>
    <dbReference type="NCBI Taxonomy" id="7220"/>
    <lineage>
        <taxon>Eukaryota</taxon>
        <taxon>Metazoa</taxon>
        <taxon>Ecdysozoa</taxon>
        <taxon>Arthropoda</taxon>
        <taxon>Hexapoda</taxon>
        <taxon>Insecta</taxon>
        <taxon>Pterygota</taxon>
        <taxon>Neoptera</taxon>
        <taxon>Endopterygota</taxon>
        <taxon>Diptera</taxon>
        <taxon>Brachycera</taxon>
        <taxon>Muscomorpha</taxon>
        <taxon>Ephydroidea</taxon>
        <taxon>Drosophilidae</taxon>
        <taxon>Drosophila</taxon>
        <taxon>Sophophora</taxon>
    </lineage>
</organism>
<dbReference type="GO" id="GO:0000014">
    <property type="term" value="F:single-stranded DNA endodeoxyribonuclease activity"/>
    <property type="evidence" value="ECO:0007669"/>
    <property type="project" value="TreeGrafter"/>
</dbReference>
<dbReference type="GO" id="GO:0004521">
    <property type="term" value="F:RNA endonuclease activity"/>
    <property type="evidence" value="ECO:0007669"/>
    <property type="project" value="TreeGrafter"/>
</dbReference>
<name>B3NCW1_DROER</name>
<dbReference type="HOGENOM" id="CLU_256295_0_0_1"/>
<dbReference type="GO" id="GO:0046872">
    <property type="term" value="F:metal ion binding"/>
    <property type="evidence" value="ECO:0007669"/>
    <property type="project" value="UniProtKB-KW"/>
</dbReference>
<dbReference type="CDD" id="cd00091">
    <property type="entry name" value="NUC"/>
    <property type="match status" value="2"/>
</dbReference>
<comment type="similarity">
    <text evidence="1">Belongs to the DNA/RNA non-specific endonuclease family.</text>
</comment>
<evidence type="ECO:0000259" key="8">
    <source>
        <dbReference type="SMART" id="SM00477"/>
    </source>
</evidence>
<dbReference type="KEGG" id="der:6545384"/>
<dbReference type="PANTHER" id="PTHR13966">
    <property type="entry name" value="ENDONUCLEASE RELATED"/>
    <property type="match status" value="1"/>
</dbReference>
<dbReference type="eggNOG" id="ENOG502RZDX">
    <property type="taxonomic scope" value="Eukaryota"/>
</dbReference>
<evidence type="ECO:0000256" key="2">
    <source>
        <dbReference type="ARBA" id="ARBA00022722"/>
    </source>
</evidence>
<keyword evidence="5" id="KW-0479">Metal-binding</keyword>
<dbReference type="SMART" id="SM00477">
    <property type="entry name" value="NUC"/>
    <property type="match status" value="1"/>
</dbReference>
<keyword evidence="11" id="KW-1185">Reference proteome</keyword>
<evidence type="ECO:0000259" key="9">
    <source>
        <dbReference type="SMART" id="SM00892"/>
    </source>
</evidence>
<keyword evidence="3" id="KW-0255">Endonuclease</keyword>
<dbReference type="EMBL" id="CH954178">
    <property type="protein sequence ID" value="EDV51617.1"/>
    <property type="molecule type" value="Genomic_DNA"/>
</dbReference>
<dbReference type="GO" id="GO:0006309">
    <property type="term" value="P:apoptotic DNA fragmentation"/>
    <property type="evidence" value="ECO:0007669"/>
    <property type="project" value="TreeGrafter"/>
</dbReference>
<feature type="domain" description="DNA/RNA non-specific endonuclease/pyrophosphatase/phosphodiesterase" evidence="9">
    <location>
        <begin position="163"/>
        <end position="406"/>
    </location>
</feature>
<feature type="domain" description="DNA/RNA non-specific endonuclease/pyrophosphatase/phosphodiesterase" evidence="9">
    <location>
        <begin position="1132"/>
        <end position="1375"/>
    </location>
</feature>
<dbReference type="Gene3D" id="3.40.570.10">
    <property type="entry name" value="Extracellular Endonuclease, subunit A"/>
    <property type="match status" value="3"/>
</dbReference>
<dbReference type="FunFam" id="3.40.570.10:FF:000007">
    <property type="entry name" value="Alkaline nuclease"/>
    <property type="match status" value="3"/>
</dbReference>
<dbReference type="InterPro" id="IPR044925">
    <property type="entry name" value="His-Me_finger_sf"/>
</dbReference>
<keyword evidence="10" id="KW-0378">Hydrolase</keyword>
<dbReference type="GO" id="GO:0005743">
    <property type="term" value="C:mitochondrial inner membrane"/>
    <property type="evidence" value="ECO:0007669"/>
    <property type="project" value="TreeGrafter"/>
</dbReference>
<evidence type="ECO:0000256" key="5">
    <source>
        <dbReference type="PIRSR" id="PIRSR640255-2"/>
    </source>
</evidence>
<evidence type="ECO:0000256" key="1">
    <source>
        <dbReference type="ARBA" id="ARBA00010052"/>
    </source>
</evidence>
<dbReference type="GO" id="GO:0005634">
    <property type="term" value="C:nucleus"/>
    <property type="evidence" value="ECO:0007669"/>
    <property type="project" value="TreeGrafter"/>
</dbReference>
<evidence type="ECO:0000256" key="6">
    <source>
        <dbReference type="SAM" id="MobiDB-lite"/>
    </source>
</evidence>
<feature type="region of interest" description="Disordered" evidence="6">
    <location>
        <begin position="426"/>
        <end position="640"/>
    </location>
</feature>
<reference evidence="10 11" key="2">
    <citation type="journal article" date="2008" name="Bioinformatics">
        <title>Assembly reconciliation.</title>
        <authorList>
            <person name="Zimin A.V."/>
            <person name="Smith D.R."/>
            <person name="Sutton G."/>
            <person name="Yorke J.A."/>
        </authorList>
    </citation>
    <scope>NUCLEOTIDE SEQUENCE [LARGE SCALE GENOMIC DNA]</scope>
    <source>
        <strain evidence="10 11">TSC#14021-0224.01</strain>
    </source>
</reference>
<dbReference type="PhylomeDB" id="B3NCW1"/>
<dbReference type="SUPFAM" id="SSF54060">
    <property type="entry name" value="His-Me finger endonucleases"/>
    <property type="match status" value="3"/>
</dbReference>
<keyword evidence="7" id="KW-0732">Signal</keyword>
<evidence type="ECO:0000256" key="7">
    <source>
        <dbReference type="SAM" id="SignalP"/>
    </source>
</evidence>
<sequence length="1395" mass="152978">MWSNRCSVLILALLVASSAVKVSGRLPRILPESFAEGDEGVAVRGDCEFKVNGDLNDPAPLLSRHSSYEIIVPDPTDTVRLVNGELLDMFCPGVGFAAPFVNRSQVTATCLQNKYFLVDGLIYPFDKFSCTAWPIFNALRSGKDCNGGTDLVQVGFEVEDGGFLQTYELCHDAEAEATRYVHHVLYPSSYDYQHGVARPNFIELDFYGGRDVNVKYTQVQQNITISNILGLDASPYFNFSDDRILARGHMVAKTDQIFGAAQHSTFLFINVAPQWQTFNGGNWEKVEKSVRKFVADRNLTTDCYTGTWGVSTLPDVDGIEKELYLDFDENNNGLIPVPKIYFRVVIDRETRDGIVLIGINNPYLTLEQIQKDYILCDDIGHQLSWLTWYKEDLHEGYSYACTVEDFIEVVKDLPLEDLHTNGVLGLDDVTTVEPSTTDSSTTTEGPSSTTSTALPSTTDPVTTPSSTSVPSTTEEPSSSTASPTTEPSSSTASPTTEPPTSTVAPTTEPPTSTVAPTTEPSSSTASPTTEPSSSTASPTTEPSSSTASPTTEPPTSTVAPTTEAPTSTVAPTTEPSSSTTLEPSSTTSSSGTSEPTSSTEESTSTSSPSTSTASPPVTTANPIANPCRFSTNGDLKDPAPLLTPQGALSWLLPDESGFYTVEEGSSIDLHCTGALVSPFNRYTALTARCVGDQLYEAEGQRVSIRGFVCQSWPTYEAVRSGESCEGGTDLVQIGFDVAAGFLSHVELCYDQQEQISRYARYELTPANVAYQKGVAQPGYLRGDFYSGEDVNVLYGQSHQLDAFSTALGLDASQYFDSTKDLYLTRGQLAARLDFVHSSAQRATHFYINAVPQWRSINIGNWLAVESSLRQFVADEALNLSVHAGSYDVSTLPNSQGVQTPLYLNAETKQLPVAKILYRIVIDQESRKGVAIVVVNNPHITLAQALEDYVICEDVGAQLDWLDWDKANLQKGYSYACSVEDFIQVVKDLPTDQLHTTGILGVSNQILENEVCSFKVNGDLKDPAPLFVVRSELGYARYLEPNHEGIVQLKHGEALEFHCIKSFSGLFSGYTFVNATCWQQQSFLTMGSLYQLQDFVCTSWPTYTARRSGRPCNGGTDLLEVGFQLSSSSSDDFLQTYDVCHHELSEVTRYVHHVLYPGSDQYQRSVSRPSFIPGDFYGGKDVNTLYTQVRQNITVSEILGMDASPYFNISGNVYLARGHLSAKTDFVFGAAQQATFFFVNVAPQWQTFNGGNWERIEDSARKFVADENITVDCYTGTWGVSTLPDVNGVERELYLDFDENNNGLIPVPKLYFRVIIDRESRKGIVLLGVNNPHATIEQIEKEYIICQDIGAQLSWVSWTKEDLKKGYSYACTVEDFTAVVKDLPLEDLHVEGVLGA</sequence>
<dbReference type="InterPro" id="IPR020821">
    <property type="entry name" value="ENPP1-3/EXOG-like_nuc-like"/>
</dbReference>
<dbReference type="Pfam" id="PF01223">
    <property type="entry name" value="Endonuclease_NS"/>
    <property type="match status" value="3"/>
</dbReference>
<dbReference type="PANTHER" id="PTHR13966:SF19">
    <property type="entry name" value="NUCLEASE EXOG, MITOCHONDRIAL"/>
    <property type="match status" value="1"/>
</dbReference>
<feature type="domain" description="DNA/RNA non-specific endonuclease/pyrophosphatase/phosphodiesterase" evidence="9">
    <location>
        <begin position="741"/>
        <end position="981"/>
    </location>
</feature>
<dbReference type="InterPro" id="IPR044929">
    <property type="entry name" value="DNA/RNA_non-sp_Endonuclease_sf"/>
</dbReference>
<dbReference type="Proteomes" id="UP000008711">
    <property type="component" value="Unassembled WGS sequence"/>
</dbReference>
<dbReference type="PRINTS" id="PR01217">
    <property type="entry name" value="PRICHEXTENSN"/>
</dbReference>
<evidence type="ECO:0000313" key="11">
    <source>
        <dbReference type="Proteomes" id="UP000008711"/>
    </source>
</evidence>
<protein>
    <submittedName>
        <fullName evidence="10">Uncharacterized protein</fullName>
    </submittedName>
</protein>
<dbReference type="InterPro" id="IPR001604">
    <property type="entry name" value="Endo_G_ENPP1-like_dom"/>
</dbReference>
<evidence type="ECO:0000256" key="4">
    <source>
        <dbReference type="PIRSR" id="PIRSR640255-1"/>
    </source>
</evidence>
<proteinExistence type="inferred from homology"/>
<keyword evidence="2" id="KW-0540">Nuclease</keyword>
<dbReference type="OMA" id="THFYVNA"/>
<feature type="domain" description="ENPP1-3/EXOG-like endonuclease/phosphodiesterase" evidence="8">
    <location>
        <begin position="1148"/>
        <end position="1355"/>
    </location>
</feature>
<evidence type="ECO:0000313" key="10">
    <source>
        <dbReference type="EMBL" id="EDV51617.1"/>
    </source>
</evidence>
<evidence type="ECO:0000256" key="3">
    <source>
        <dbReference type="ARBA" id="ARBA00022759"/>
    </source>
</evidence>
<feature type="signal peptide" evidence="7">
    <location>
        <begin position="1"/>
        <end position="24"/>
    </location>
</feature>
<feature type="chain" id="PRO_5002794742" evidence="7">
    <location>
        <begin position="25"/>
        <end position="1395"/>
    </location>
</feature>
<dbReference type="GO" id="GO:0003676">
    <property type="term" value="F:nucleic acid binding"/>
    <property type="evidence" value="ECO:0007669"/>
    <property type="project" value="InterPro"/>
</dbReference>
<feature type="compositionally biased region" description="Low complexity" evidence="6">
    <location>
        <begin position="428"/>
        <end position="620"/>
    </location>
</feature>
<dbReference type="OrthoDB" id="5960141at2759"/>
<dbReference type="SMART" id="SM00892">
    <property type="entry name" value="Endonuclease_NS"/>
    <property type="match status" value="3"/>
</dbReference>